<comment type="caution">
    <text evidence="3">The sequence shown here is derived from an EMBL/GenBank/DDBJ whole genome shotgun (WGS) entry which is preliminary data.</text>
</comment>
<evidence type="ECO:0000256" key="1">
    <source>
        <dbReference type="SAM" id="Phobius"/>
    </source>
</evidence>
<feature type="chain" id="PRO_5014598304" evidence="2">
    <location>
        <begin position="23"/>
        <end position="138"/>
    </location>
</feature>
<keyword evidence="2" id="KW-0732">Signal</keyword>
<keyword evidence="1" id="KW-0812">Transmembrane</keyword>
<organism evidence="3 4">
    <name type="scientific">Candidatus Taylorbacteria bacterium CG10_big_fil_rev_8_21_14_0_10_41_48</name>
    <dbReference type="NCBI Taxonomy" id="1975024"/>
    <lineage>
        <taxon>Bacteria</taxon>
        <taxon>Candidatus Tayloriibacteriota</taxon>
    </lineage>
</organism>
<feature type="transmembrane region" description="Helical" evidence="1">
    <location>
        <begin position="65"/>
        <end position="87"/>
    </location>
</feature>
<proteinExistence type="predicted"/>
<dbReference type="AlphaFoldDB" id="A0A2M8LBL0"/>
<dbReference type="Pfam" id="PF18895">
    <property type="entry name" value="T4SS_pilin"/>
    <property type="match status" value="1"/>
</dbReference>
<feature type="transmembrane region" description="Helical" evidence="1">
    <location>
        <begin position="108"/>
        <end position="129"/>
    </location>
</feature>
<dbReference type="Proteomes" id="UP000228700">
    <property type="component" value="Unassembled WGS sequence"/>
</dbReference>
<dbReference type="InterPro" id="IPR043993">
    <property type="entry name" value="T4SS_pilin"/>
</dbReference>
<evidence type="ECO:0000256" key="2">
    <source>
        <dbReference type="SAM" id="SignalP"/>
    </source>
</evidence>
<name>A0A2M8LBL0_9BACT</name>
<evidence type="ECO:0000313" key="3">
    <source>
        <dbReference type="EMBL" id="PJE74003.1"/>
    </source>
</evidence>
<gene>
    <name evidence="3" type="ORF">COV01_02735</name>
</gene>
<protein>
    <submittedName>
        <fullName evidence="3">Uncharacterized protein</fullName>
    </submittedName>
</protein>
<feature type="signal peptide" evidence="2">
    <location>
        <begin position="1"/>
        <end position="22"/>
    </location>
</feature>
<accession>A0A2M8LBL0</accession>
<sequence>MKKILIASFIALTLSLPFVGHAQSQTFDTNPVTTQTKDNNPSVPTQTIKAEFQNPLGGVNSLSDLFYKIVDFIIGLSYVVIAAFYLIAGFKFVKAQGNPEELSGAKRAFLNTTIGAIIIIGINVITQVIQSTIQSLQN</sequence>
<dbReference type="EMBL" id="PFEQ01000013">
    <property type="protein sequence ID" value="PJE74003.1"/>
    <property type="molecule type" value="Genomic_DNA"/>
</dbReference>
<reference evidence="4" key="1">
    <citation type="submission" date="2017-09" db="EMBL/GenBank/DDBJ databases">
        <title>Depth-based differentiation of microbial function through sediment-hosted aquifers and enrichment of novel symbionts in the deep terrestrial subsurface.</title>
        <authorList>
            <person name="Probst A.J."/>
            <person name="Ladd B."/>
            <person name="Jarett J.K."/>
            <person name="Geller-Mcgrath D.E."/>
            <person name="Sieber C.M.K."/>
            <person name="Emerson J.B."/>
            <person name="Anantharaman K."/>
            <person name="Thomas B.C."/>
            <person name="Malmstrom R."/>
            <person name="Stieglmeier M."/>
            <person name="Klingl A."/>
            <person name="Woyke T."/>
            <person name="Ryan C.M."/>
            <person name="Banfield J.F."/>
        </authorList>
    </citation>
    <scope>NUCLEOTIDE SEQUENCE [LARGE SCALE GENOMIC DNA]</scope>
</reference>
<evidence type="ECO:0000313" key="4">
    <source>
        <dbReference type="Proteomes" id="UP000228700"/>
    </source>
</evidence>
<keyword evidence="1" id="KW-0472">Membrane</keyword>
<keyword evidence="1" id="KW-1133">Transmembrane helix</keyword>